<dbReference type="InterPro" id="IPR040079">
    <property type="entry name" value="Glutathione_S-Trfase"/>
</dbReference>
<dbReference type="Pfam" id="PF00043">
    <property type="entry name" value="GST_C"/>
    <property type="match status" value="1"/>
</dbReference>
<dbReference type="Pfam" id="PF02798">
    <property type="entry name" value="GST_N"/>
    <property type="match status" value="1"/>
</dbReference>
<evidence type="ECO:0000256" key="1">
    <source>
        <dbReference type="RuleBase" id="RU003494"/>
    </source>
</evidence>
<dbReference type="Gene3D" id="3.40.30.10">
    <property type="entry name" value="Glutaredoxin"/>
    <property type="match status" value="1"/>
</dbReference>
<dbReference type="AlphaFoldDB" id="A0A7T2LNC9"/>
<dbReference type="PANTHER" id="PTHR44051">
    <property type="entry name" value="GLUTATHIONE S-TRANSFERASE-RELATED"/>
    <property type="match status" value="1"/>
</dbReference>
<evidence type="ECO:0000313" key="4">
    <source>
        <dbReference type="EMBL" id="QPQ56062.1"/>
    </source>
</evidence>
<dbReference type="InterPro" id="IPR036249">
    <property type="entry name" value="Thioredoxin-like_sf"/>
</dbReference>
<dbReference type="EMBL" id="CP065592">
    <property type="protein sequence ID" value="QPQ56062.1"/>
    <property type="molecule type" value="Genomic_DNA"/>
</dbReference>
<keyword evidence="4" id="KW-0808">Transferase</keyword>
<reference evidence="4 5" key="1">
    <citation type="submission" date="2020-11" db="EMBL/GenBank/DDBJ databases">
        <title>Genome seq and assembly of Sphingosinicella sp.</title>
        <authorList>
            <person name="Chhetri G."/>
        </authorList>
    </citation>
    <scope>NUCLEOTIDE SEQUENCE [LARGE SCALE GENOMIC DNA]</scope>
    <source>
        <strain evidence="4 5">UDD2</strain>
    </source>
</reference>
<accession>A0A7T2LNC9</accession>
<dbReference type="SUPFAM" id="SSF47616">
    <property type="entry name" value="GST C-terminal domain-like"/>
    <property type="match status" value="1"/>
</dbReference>
<dbReference type="RefSeq" id="WP_200972922.1">
    <property type="nucleotide sequence ID" value="NZ_CP065592.1"/>
</dbReference>
<gene>
    <name evidence="4" type="ORF">IC614_05685</name>
</gene>
<keyword evidence="5" id="KW-1185">Reference proteome</keyword>
<evidence type="ECO:0000259" key="2">
    <source>
        <dbReference type="PROSITE" id="PS50404"/>
    </source>
</evidence>
<comment type="similarity">
    <text evidence="1">Belongs to the GST superfamily.</text>
</comment>
<dbReference type="CDD" id="cd03207">
    <property type="entry name" value="GST_C_8"/>
    <property type="match status" value="1"/>
</dbReference>
<evidence type="ECO:0000259" key="3">
    <source>
        <dbReference type="PROSITE" id="PS50405"/>
    </source>
</evidence>
<dbReference type="SFLD" id="SFLDG00358">
    <property type="entry name" value="Main_(cytGST)"/>
    <property type="match status" value="1"/>
</dbReference>
<name>A0A7T2LNC9_9SPHN</name>
<sequence length="210" mass="22832">MTNLTLYTNPMSRGRIARWMMEEIGEPYETVILDFGTTMKGEEYLAVNPMGKVPAIKHGDVVVTEAAAICAYLADAFPEKNLAPPPGDPRRGPYYRWLFFAAGPVETAVTAKALGLLAPADKSGMAGYGSYEATIDALEYAVSQSDYICGDQFTAADLYVGAQIGWGTMFGTIEKRPAFMDYLARIQSRPAAKRANELDDALIPKQQGQG</sequence>
<proteinExistence type="inferred from homology"/>
<dbReference type="Gene3D" id="1.20.1050.10">
    <property type="match status" value="1"/>
</dbReference>
<dbReference type="PROSITE" id="PS50404">
    <property type="entry name" value="GST_NTER"/>
    <property type="match status" value="1"/>
</dbReference>
<dbReference type="InterPro" id="IPR004046">
    <property type="entry name" value="GST_C"/>
</dbReference>
<dbReference type="InterPro" id="IPR004045">
    <property type="entry name" value="Glutathione_S-Trfase_N"/>
</dbReference>
<feature type="domain" description="GST C-terminal" evidence="3">
    <location>
        <begin position="64"/>
        <end position="210"/>
    </location>
</feature>
<evidence type="ECO:0000313" key="5">
    <source>
        <dbReference type="Proteomes" id="UP000594873"/>
    </source>
</evidence>
<dbReference type="GO" id="GO:0016740">
    <property type="term" value="F:transferase activity"/>
    <property type="evidence" value="ECO:0007669"/>
    <property type="project" value="UniProtKB-KW"/>
</dbReference>
<dbReference type="Proteomes" id="UP000594873">
    <property type="component" value="Chromosome"/>
</dbReference>
<dbReference type="PROSITE" id="PS50405">
    <property type="entry name" value="GST_CTER"/>
    <property type="match status" value="1"/>
</dbReference>
<dbReference type="SFLD" id="SFLDS00019">
    <property type="entry name" value="Glutathione_Transferase_(cytos"/>
    <property type="match status" value="1"/>
</dbReference>
<protein>
    <submittedName>
        <fullName evidence="4">Glutathione S-transferase family protein</fullName>
    </submittedName>
</protein>
<dbReference type="SUPFAM" id="SSF52833">
    <property type="entry name" value="Thioredoxin-like"/>
    <property type="match status" value="1"/>
</dbReference>
<feature type="domain" description="GST N-terminal" evidence="2">
    <location>
        <begin position="1"/>
        <end position="81"/>
    </location>
</feature>
<dbReference type="CDD" id="cd03046">
    <property type="entry name" value="GST_N_GTT1_like"/>
    <property type="match status" value="1"/>
</dbReference>
<dbReference type="InterPro" id="IPR010987">
    <property type="entry name" value="Glutathione-S-Trfase_C-like"/>
</dbReference>
<dbReference type="SFLD" id="SFLDG01150">
    <property type="entry name" value="Main.1:_Beta-like"/>
    <property type="match status" value="1"/>
</dbReference>
<dbReference type="InterPro" id="IPR036282">
    <property type="entry name" value="Glutathione-S-Trfase_C_sf"/>
</dbReference>
<organism evidence="4 5">
    <name type="scientific">Allosphingosinicella flava</name>
    <dbReference type="NCBI Taxonomy" id="2771430"/>
    <lineage>
        <taxon>Bacteria</taxon>
        <taxon>Pseudomonadati</taxon>
        <taxon>Pseudomonadota</taxon>
        <taxon>Alphaproteobacteria</taxon>
        <taxon>Sphingomonadales</taxon>
        <taxon>Sphingomonadaceae</taxon>
        <taxon>Allosphingosinicella</taxon>
    </lineage>
</organism>
<dbReference type="KEGG" id="sflv:IC614_05685"/>
<dbReference type="PANTHER" id="PTHR44051:SF21">
    <property type="entry name" value="GLUTATHIONE S-TRANSFERASE FAMILY PROTEIN"/>
    <property type="match status" value="1"/>
</dbReference>